<evidence type="ECO:0000256" key="6">
    <source>
        <dbReference type="ARBA" id="ARBA00023295"/>
    </source>
</evidence>
<evidence type="ECO:0000259" key="9">
    <source>
        <dbReference type="Pfam" id="PF01915"/>
    </source>
</evidence>
<organism evidence="10 11">
    <name type="scientific">Microterricola viridarii</name>
    <dbReference type="NCBI Taxonomy" id="412690"/>
    <lineage>
        <taxon>Bacteria</taxon>
        <taxon>Bacillati</taxon>
        <taxon>Actinomycetota</taxon>
        <taxon>Actinomycetes</taxon>
        <taxon>Micrococcales</taxon>
        <taxon>Microbacteriaceae</taxon>
        <taxon>Microterricola</taxon>
    </lineage>
</organism>
<dbReference type="PANTHER" id="PTHR30620:SF16">
    <property type="entry name" value="LYSOSOMAL BETA GLUCOSIDASE"/>
    <property type="match status" value="1"/>
</dbReference>
<accession>A0A1H1P5P8</accession>
<dbReference type="GO" id="GO:0008422">
    <property type="term" value="F:beta-glucosidase activity"/>
    <property type="evidence" value="ECO:0007669"/>
    <property type="project" value="UniProtKB-EC"/>
</dbReference>
<dbReference type="InterPro" id="IPR036962">
    <property type="entry name" value="Glyco_hydro_3_N_sf"/>
</dbReference>
<keyword evidence="6" id="KW-0326">Glycosidase</keyword>
<dbReference type="InterPro" id="IPR051915">
    <property type="entry name" value="Cellulose_Degrad_GH3"/>
</dbReference>
<dbReference type="InterPro" id="IPR002772">
    <property type="entry name" value="Glyco_hydro_3_C"/>
</dbReference>
<dbReference type="PANTHER" id="PTHR30620">
    <property type="entry name" value="PERIPLASMIC BETA-GLUCOSIDASE-RELATED"/>
    <property type="match status" value="1"/>
</dbReference>
<comment type="similarity">
    <text evidence="2">Belongs to the glycosyl hydrolase 3 family.</text>
</comment>
<evidence type="ECO:0000256" key="7">
    <source>
        <dbReference type="SAM" id="MobiDB-lite"/>
    </source>
</evidence>
<dbReference type="Gene3D" id="3.20.20.300">
    <property type="entry name" value="Glycoside hydrolase, family 3, N-terminal domain"/>
    <property type="match status" value="1"/>
</dbReference>
<dbReference type="STRING" id="412690.SAMN04489834_0791"/>
<feature type="region of interest" description="Disordered" evidence="7">
    <location>
        <begin position="1"/>
        <end position="24"/>
    </location>
</feature>
<dbReference type="SUPFAM" id="SSF52279">
    <property type="entry name" value="Beta-D-glucan exohydrolase, C-terminal domain"/>
    <property type="match status" value="1"/>
</dbReference>
<evidence type="ECO:0000259" key="8">
    <source>
        <dbReference type="Pfam" id="PF00933"/>
    </source>
</evidence>
<comment type="catalytic activity">
    <reaction evidence="1">
        <text>Hydrolysis of terminal, non-reducing beta-D-glucosyl residues with release of beta-D-glucose.</text>
        <dbReference type="EC" id="3.2.1.21"/>
    </reaction>
</comment>
<keyword evidence="5" id="KW-0378">Hydrolase</keyword>
<proteinExistence type="inferred from homology"/>
<dbReference type="GO" id="GO:0009251">
    <property type="term" value="P:glucan catabolic process"/>
    <property type="evidence" value="ECO:0007669"/>
    <property type="project" value="TreeGrafter"/>
</dbReference>
<evidence type="ECO:0000256" key="3">
    <source>
        <dbReference type="ARBA" id="ARBA00012744"/>
    </source>
</evidence>
<dbReference type="Pfam" id="PF01915">
    <property type="entry name" value="Glyco_hydro_3_C"/>
    <property type="match status" value="1"/>
</dbReference>
<dbReference type="InterPro" id="IPR001764">
    <property type="entry name" value="Glyco_hydro_3_N"/>
</dbReference>
<gene>
    <name evidence="10" type="ORF">SAMN04489834_0791</name>
</gene>
<dbReference type="EC" id="3.2.1.21" evidence="3"/>
<evidence type="ECO:0000256" key="2">
    <source>
        <dbReference type="ARBA" id="ARBA00005336"/>
    </source>
</evidence>
<evidence type="ECO:0000256" key="4">
    <source>
        <dbReference type="ARBA" id="ARBA00022729"/>
    </source>
</evidence>
<evidence type="ECO:0000256" key="1">
    <source>
        <dbReference type="ARBA" id="ARBA00000448"/>
    </source>
</evidence>
<dbReference type="PRINTS" id="PR00133">
    <property type="entry name" value="GLHYDRLASE3"/>
</dbReference>
<dbReference type="Gene3D" id="3.40.50.1700">
    <property type="entry name" value="Glycoside hydrolase family 3 C-terminal domain"/>
    <property type="match status" value="1"/>
</dbReference>
<dbReference type="InterPro" id="IPR036881">
    <property type="entry name" value="Glyco_hydro_3_C_sf"/>
</dbReference>
<sequence length="605" mass="65215">MPESSETMTADAAASAPIDPSFRDASLPIDERVERLLGQMTLEEKAGLFFQTMITMGEDGQLAGADATFGLPSTDDYINGLQMTHFNLLGSAPSAELMAEWHNRLQGLAAKTRLGIPVTLSSDPRHSFSDNPGVAMNAGPFSEWPETLGLAAIGDTELVERFGDIARQEYLAVGLRVALHPQIDLATEPRWSRQVNTFGESAELSGALGAAYIRGFQGPEIGPESVSTMTKHFPGGGPQKDGEDPHFAHGREQVYPGDNFEHHLKPFEDAFEAGTSQIMPYYGMPIGTEYEEVGFGFNKSVITGLLRERYKFDGIVCTDWGLITDAEIMGQPFPARAWGVEHLSPRERMVKVLEAGADQFGGEDVPELLIEIVRSGDVSEARIDESARRLLREKFRLGLFDAPLVDVANAVRTVGNEEFRAAGAAAQRAAITVLTNSTSDAGAPTLPLARGIRVYVEGVDAEVAAGYGTVVGTPAEADVAIVRLQAPFTPRENHFENFFHQGSLDFDAETVNHVRALAAVVPTVVDVFLDRPAILTPIVGDVAAIVGNFGASGAALLDVLFGEFTPRGKLPMELPSSMAAVEANRPDVPFDTKDPLFRFGHGLSY</sequence>
<protein>
    <recommendedName>
        <fullName evidence="3">beta-glucosidase</fullName>
        <ecNumber evidence="3">3.2.1.21</ecNumber>
    </recommendedName>
</protein>
<dbReference type="InterPro" id="IPR017853">
    <property type="entry name" value="GH"/>
</dbReference>
<dbReference type="Pfam" id="PF00933">
    <property type="entry name" value="Glyco_hydro_3"/>
    <property type="match status" value="1"/>
</dbReference>
<dbReference type="EMBL" id="LT629742">
    <property type="protein sequence ID" value="SDS06517.1"/>
    <property type="molecule type" value="Genomic_DNA"/>
</dbReference>
<evidence type="ECO:0000313" key="11">
    <source>
        <dbReference type="Proteomes" id="UP000181956"/>
    </source>
</evidence>
<feature type="domain" description="Glycoside hydrolase family 3 C-terminal" evidence="9">
    <location>
        <begin position="456"/>
        <end position="605"/>
    </location>
</feature>
<keyword evidence="11" id="KW-1185">Reference proteome</keyword>
<keyword evidence="4" id="KW-0732">Signal</keyword>
<feature type="domain" description="Glycoside hydrolase family 3 N-terminal" evidence="8">
    <location>
        <begin position="99"/>
        <end position="392"/>
    </location>
</feature>
<reference evidence="11" key="1">
    <citation type="submission" date="2016-10" db="EMBL/GenBank/DDBJ databases">
        <authorList>
            <person name="Varghese N."/>
            <person name="Submissions S."/>
        </authorList>
    </citation>
    <scope>NUCLEOTIDE SEQUENCE [LARGE SCALE GENOMIC DNA]</scope>
    <source>
        <strain evidence="11">DSM 21772</strain>
    </source>
</reference>
<feature type="compositionally biased region" description="Low complexity" evidence="7">
    <location>
        <begin position="10"/>
        <end position="20"/>
    </location>
</feature>
<dbReference type="SUPFAM" id="SSF51445">
    <property type="entry name" value="(Trans)glycosidases"/>
    <property type="match status" value="1"/>
</dbReference>
<name>A0A1H1P5P8_9MICO</name>
<dbReference type="AlphaFoldDB" id="A0A1H1P5P8"/>
<evidence type="ECO:0000313" key="10">
    <source>
        <dbReference type="EMBL" id="SDS06517.1"/>
    </source>
</evidence>
<dbReference type="Proteomes" id="UP000181956">
    <property type="component" value="Chromosome I"/>
</dbReference>
<evidence type="ECO:0000256" key="5">
    <source>
        <dbReference type="ARBA" id="ARBA00022801"/>
    </source>
</evidence>